<accession>A0A934ILP7</accession>
<evidence type="ECO:0000313" key="2">
    <source>
        <dbReference type="Proteomes" id="UP000609531"/>
    </source>
</evidence>
<dbReference type="EMBL" id="JAEKJA010000002">
    <property type="protein sequence ID" value="MBJ3774696.1"/>
    <property type="molecule type" value="Genomic_DNA"/>
</dbReference>
<dbReference type="Proteomes" id="UP000609531">
    <property type="component" value="Unassembled WGS sequence"/>
</dbReference>
<keyword evidence="2" id="KW-1185">Reference proteome</keyword>
<name>A0A934ILP7_9HYPH</name>
<dbReference type="SUPFAM" id="SSF53756">
    <property type="entry name" value="UDP-Glycosyltransferase/glycogen phosphorylase"/>
    <property type="match status" value="1"/>
</dbReference>
<gene>
    <name evidence="1" type="ORF">JCR33_03305</name>
</gene>
<dbReference type="RefSeq" id="WP_198880600.1">
    <property type="nucleotide sequence ID" value="NZ_JAEKJA010000002.1"/>
</dbReference>
<evidence type="ECO:0000313" key="1">
    <source>
        <dbReference type="EMBL" id="MBJ3774696.1"/>
    </source>
</evidence>
<reference evidence="1" key="1">
    <citation type="submission" date="2020-12" db="EMBL/GenBank/DDBJ databases">
        <title>Bacterial taxonomy.</title>
        <authorList>
            <person name="Pan X."/>
        </authorList>
    </citation>
    <scope>NUCLEOTIDE SEQUENCE</scope>
    <source>
        <strain evidence="1">B2012</strain>
    </source>
</reference>
<evidence type="ECO:0008006" key="3">
    <source>
        <dbReference type="Google" id="ProtNLM"/>
    </source>
</evidence>
<protein>
    <recommendedName>
        <fullName evidence="3">Glycosyltransferase</fullName>
    </recommendedName>
</protein>
<proteinExistence type="predicted"/>
<sequence>MASTWSETMSSCIIVANMLPPHFGWGTRAPGLRAEQLATQARPHFDEVRFLLFLERYGLMRTERGFAILTPQRADTTVIHQGDFKTFAERIEPATFVFTQADFTPLARQAATRHAVVYDILAPRWLELGEAGADERTLERYRNQHRAMLQLARRTLVNGPKTERLLVSDLAGVDWVPSHLAPTPLEVPAAERTHLLFGGKAQRWTDVTLSFNAMAAFAQRQPSVGIFMVSERVDERAPHAAAFGTLAMLPNVATLWNLSSRNYHELMARSFGFVDWAPLNEERIYATSTRVLQAIAAGVPVLHQAGTGLDEFFDAFPGERIGGTIQPEDVARFVEKARAGAYREAVAAARDRLAAYRSDTAPFAGLGLAPCA</sequence>
<dbReference type="Gene3D" id="3.40.50.2000">
    <property type="entry name" value="Glycogen Phosphorylase B"/>
    <property type="match status" value="1"/>
</dbReference>
<organism evidence="1 2">
    <name type="scientific">Acuticoccus mangrovi</name>
    <dbReference type="NCBI Taxonomy" id="2796142"/>
    <lineage>
        <taxon>Bacteria</taxon>
        <taxon>Pseudomonadati</taxon>
        <taxon>Pseudomonadota</taxon>
        <taxon>Alphaproteobacteria</taxon>
        <taxon>Hyphomicrobiales</taxon>
        <taxon>Amorphaceae</taxon>
        <taxon>Acuticoccus</taxon>
    </lineage>
</organism>
<dbReference type="AlphaFoldDB" id="A0A934ILP7"/>
<comment type="caution">
    <text evidence="1">The sequence shown here is derived from an EMBL/GenBank/DDBJ whole genome shotgun (WGS) entry which is preliminary data.</text>
</comment>